<dbReference type="Pfam" id="PF00020">
    <property type="entry name" value="TNFR_c6"/>
    <property type="match status" value="2"/>
</dbReference>
<evidence type="ECO:0000259" key="4">
    <source>
        <dbReference type="PROSITE" id="PS50050"/>
    </source>
</evidence>
<dbReference type="InterPro" id="IPR001368">
    <property type="entry name" value="TNFR/NGFR_Cys_rich_reg"/>
</dbReference>
<feature type="disulfide bond" evidence="1">
    <location>
        <begin position="103"/>
        <end position="121"/>
    </location>
</feature>
<evidence type="ECO:0000256" key="1">
    <source>
        <dbReference type="PROSITE-ProRule" id="PRU00206"/>
    </source>
</evidence>
<dbReference type="SUPFAM" id="SSF57586">
    <property type="entry name" value="TNF receptor-like"/>
    <property type="match status" value="2"/>
</dbReference>
<dbReference type="SMART" id="SM00208">
    <property type="entry name" value="TNFR"/>
    <property type="match status" value="3"/>
</dbReference>
<accession>A0ABP0G3V8</accession>
<feature type="region of interest" description="Disordered" evidence="2">
    <location>
        <begin position="192"/>
        <end position="288"/>
    </location>
</feature>
<gene>
    <name evidence="5" type="ORF">CVLEPA_LOCUS18452</name>
</gene>
<dbReference type="Proteomes" id="UP001642483">
    <property type="component" value="Unassembled WGS sequence"/>
</dbReference>
<feature type="repeat" description="TNFR-Cys" evidence="1">
    <location>
        <begin position="80"/>
        <end position="121"/>
    </location>
</feature>
<name>A0ABP0G3V8_CLALP</name>
<feature type="transmembrane region" description="Helical" evidence="3">
    <location>
        <begin position="350"/>
        <end position="371"/>
    </location>
</feature>
<keyword evidence="6" id="KW-1185">Reference proteome</keyword>
<protein>
    <recommendedName>
        <fullName evidence="4">TNFR-Cys domain-containing protein</fullName>
    </recommendedName>
</protein>
<dbReference type="EMBL" id="CAWYQH010000102">
    <property type="protein sequence ID" value="CAK8686531.1"/>
    <property type="molecule type" value="Genomic_DNA"/>
</dbReference>
<feature type="domain" description="TNFR-Cys" evidence="4">
    <location>
        <begin position="35"/>
        <end position="78"/>
    </location>
</feature>
<evidence type="ECO:0000313" key="6">
    <source>
        <dbReference type="Proteomes" id="UP001642483"/>
    </source>
</evidence>
<keyword evidence="3" id="KW-0812">Transmembrane</keyword>
<dbReference type="Gene3D" id="2.10.50.10">
    <property type="entry name" value="Tumor Necrosis Factor Receptor, subunit A, domain 2"/>
    <property type="match status" value="2"/>
</dbReference>
<keyword evidence="1" id="KW-1015">Disulfide bond</keyword>
<feature type="disulfide bond" evidence="1">
    <location>
        <begin position="60"/>
        <end position="78"/>
    </location>
</feature>
<dbReference type="PANTHER" id="PTHR46605">
    <property type="entry name" value="TUMOR NECROSIS FACTOR RECEPTOR"/>
    <property type="match status" value="1"/>
</dbReference>
<reference evidence="5 6" key="1">
    <citation type="submission" date="2024-02" db="EMBL/GenBank/DDBJ databases">
        <authorList>
            <person name="Daric V."/>
            <person name="Darras S."/>
        </authorList>
    </citation>
    <scope>NUCLEOTIDE SEQUENCE [LARGE SCALE GENOMIC DNA]</scope>
</reference>
<feature type="domain" description="TNFR-Cys" evidence="4">
    <location>
        <begin position="80"/>
        <end position="121"/>
    </location>
</feature>
<comment type="caution">
    <text evidence="1">Lacks conserved residue(s) required for the propagation of feature annotation.</text>
</comment>
<dbReference type="InterPro" id="IPR052302">
    <property type="entry name" value="Neurotrophin_rcpt-DD"/>
</dbReference>
<proteinExistence type="predicted"/>
<dbReference type="PANTHER" id="PTHR46605:SF2">
    <property type="entry name" value="TNFR-CYS DOMAIN-CONTAINING PROTEIN"/>
    <property type="match status" value="1"/>
</dbReference>
<dbReference type="PROSITE" id="PS00652">
    <property type="entry name" value="TNFR_NGFR_1"/>
    <property type="match status" value="1"/>
</dbReference>
<feature type="repeat" description="TNFR-Cys" evidence="1">
    <location>
        <begin position="35"/>
        <end position="78"/>
    </location>
</feature>
<evidence type="ECO:0000313" key="5">
    <source>
        <dbReference type="EMBL" id="CAK8686531.1"/>
    </source>
</evidence>
<sequence length="410" mass="45604">MSATQQSSSFCITAFNTFVVVVALGNFLIMVGGSPCPWGHYTNPRYTIDGSTKCLPCTTCPLGSGARRQCTAWGDTECEPCTLGFTYSSNSRGGVYCRPCTLCGPHRKVERQCSLTQDTVCGECDIGFYWNSISYRCEPCSWCFPDLMQESNRYFVTQCHRAEIPKDFRCAQRRIPPYNPPVWNFPVKKASFHEEEEDEQKIESGGNDEDNYSGSGQYGLDHEDFPTDDEQIDEDGDDEDVTSQGSRRHETQFARSETSVAPSGTFAAPSGTDRTRASSSPSAQTFPVDESEIFNQGSENDPSDFLEILKPAPMWGNIHYTEEEEEETVSAGARASHASAPDQESVNFDLLIAVVGLAVLTLSLVCAMFLLSQRYMMLKRRSNDVMNNSFTECNVSMDDQYLLSNTKVHS</sequence>
<comment type="caution">
    <text evidence="5">The sequence shown here is derived from an EMBL/GenBank/DDBJ whole genome shotgun (WGS) entry which is preliminary data.</text>
</comment>
<feature type="compositionally biased region" description="Polar residues" evidence="2">
    <location>
        <begin position="253"/>
        <end position="262"/>
    </location>
</feature>
<organism evidence="5 6">
    <name type="scientific">Clavelina lepadiformis</name>
    <name type="common">Light-bulb sea squirt</name>
    <name type="synonym">Ascidia lepadiformis</name>
    <dbReference type="NCBI Taxonomy" id="159417"/>
    <lineage>
        <taxon>Eukaryota</taxon>
        <taxon>Metazoa</taxon>
        <taxon>Chordata</taxon>
        <taxon>Tunicata</taxon>
        <taxon>Ascidiacea</taxon>
        <taxon>Aplousobranchia</taxon>
        <taxon>Clavelinidae</taxon>
        <taxon>Clavelina</taxon>
    </lineage>
</organism>
<dbReference type="PROSITE" id="PS50050">
    <property type="entry name" value="TNFR_NGFR_2"/>
    <property type="match status" value="2"/>
</dbReference>
<feature type="transmembrane region" description="Helical" evidence="3">
    <location>
        <begin position="12"/>
        <end position="33"/>
    </location>
</feature>
<feature type="compositionally biased region" description="Acidic residues" evidence="2">
    <location>
        <begin position="194"/>
        <end position="211"/>
    </location>
</feature>
<keyword evidence="3" id="KW-0472">Membrane</keyword>
<feature type="disulfide bond" evidence="1">
    <location>
        <begin position="57"/>
        <end position="70"/>
    </location>
</feature>
<feature type="disulfide bond" evidence="1">
    <location>
        <begin position="100"/>
        <end position="113"/>
    </location>
</feature>
<evidence type="ECO:0000256" key="3">
    <source>
        <dbReference type="SAM" id="Phobius"/>
    </source>
</evidence>
<feature type="compositionally biased region" description="Acidic residues" evidence="2">
    <location>
        <begin position="226"/>
        <end position="241"/>
    </location>
</feature>
<evidence type="ECO:0000256" key="2">
    <source>
        <dbReference type="SAM" id="MobiDB-lite"/>
    </source>
</evidence>
<keyword evidence="3" id="KW-1133">Transmembrane helix</keyword>